<name>A0A161KD01_9CHLR</name>
<evidence type="ECO:0000313" key="2">
    <source>
        <dbReference type="Proteomes" id="UP000215027"/>
    </source>
</evidence>
<dbReference type="AlphaFoldDB" id="A0A161KD01"/>
<organism evidence="1 2">
    <name type="scientific">Candidatus Promineifilum breve</name>
    <dbReference type="NCBI Taxonomy" id="1806508"/>
    <lineage>
        <taxon>Bacteria</taxon>
        <taxon>Bacillati</taxon>
        <taxon>Chloroflexota</taxon>
        <taxon>Ardenticatenia</taxon>
        <taxon>Candidatus Promineifilales</taxon>
        <taxon>Candidatus Promineifilaceae</taxon>
        <taxon>Candidatus Promineifilum</taxon>
    </lineage>
</organism>
<reference evidence="1" key="1">
    <citation type="submission" date="2016-01" db="EMBL/GenBank/DDBJ databases">
        <authorList>
            <person name="Mcilroy J.S."/>
            <person name="Karst M S."/>
            <person name="Albertsen M."/>
        </authorList>
    </citation>
    <scope>NUCLEOTIDE SEQUENCE</scope>
    <source>
        <strain evidence="1">Cfx-K</strain>
    </source>
</reference>
<dbReference type="EMBL" id="LN890656">
    <property type="protein sequence ID" value="CUS05623.1"/>
    <property type="molecule type" value="Genomic_DNA"/>
</dbReference>
<sequence length="21" mass="2545">MVAEHLFMGYNMETVLTEWKD</sequence>
<gene>
    <name evidence="1" type="ORF">CFX0092_B0089</name>
</gene>
<keyword evidence="2" id="KW-1185">Reference proteome</keyword>
<accession>A0A161KD01</accession>
<dbReference type="KEGG" id="pbf:CFX0092_B0089"/>
<evidence type="ECO:0000313" key="1">
    <source>
        <dbReference type="EMBL" id="CUS05623.1"/>
    </source>
</evidence>
<protein>
    <submittedName>
        <fullName evidence="1">Uncharacterized protein</fullName>
    </submittedName>
</protein>
<dbReference type="Proteomes" id="UP000215027">
    <property type="component" value="Chromosome II"/>
</dbReference>
<proteinExistence type="predicted"/>